<keyword evidence="8" id="KW-1185">Reference proteome</keyword>
<dbReference type="GO" id="GO:0003677">
    <property type="term" value="F:DNA binding"/>
    <property type="evidence" value="ECO:0007669"/>
    <property type="project" value="UniProtKB-KW"/>
</dbReference>
<evidence type="ECO:0000313" key="8">
    <source>
        <dbReference type="Proteomes" id="UP000306196"/>
    </source>
</evidence>
<dbReference type="EMBL" id="VAUV01000005">
    <property type="protein sequence ID" value="TLD71495.1"/>
    <property type="molecule type" value="Genomic_DNA"/>
</dbReference>
<evidence type="ECO:0000256" key="1">
    <source>
        <dbReference type="ARBA" id="ARBA00008857"/>
    </source>
</evidence>
<dbReference type="InterPro" id="IPR002104">
    <property type="entry name" value="Integrase_catalytic"/>
</dbReference>
<proteinExistence type="inferred from homology"/>
<dbReference type="OrthoDB" id="148546at2"/>
<keyword evidence="4" id="KW-0233">DNA recombination</keyword>
<evidence type="ECO:0000256" key="3">
    <source>
        <dbReference type="ARBA" id="ARBA00023125"/>
    </source>
</evidence>
<dbReference type="GO" id="GO:0006310">
    <property type="term" value="P:DNA recombination"/>
    <property type="evidence" value="ECO:0007669"/>
    <property type="project" value="UniProtKB-KW"/>
</dbReference>
<accession>A0A5R8KHN7</accession>
<reference evidence="7 8" key="1">
    <citation type="submission" date="2019-05" db="EMBL/GenBank/DDBJ databases">
        <title>Verrucobacter flavum gen. nov., sp. nov. a new member of the family Verrucomicrobiaceae.</title>
        <authorList>
            <person name="Szuroczki S."/>
            <person name="Abbaszade G."/>
            <person name="Szabo A."/>
            <person name="Felfoldi T."/>
            <person name="Schumann P."/>
            <person name="Boka K."/>
            <person name="Keki Z."/>
            <person name="Toumi M."/>
            <person name="Toth E."/>
        </authorList>
    </citation>
    <scope>NUCLEOTIDE SEQUENCE [LARGE SCALE GENOMIC DNA]</scope>
    <source>
        <strain evidence="7 8">MG-N-17</strain>
    </source>
</reference>
<dbReference type="GO" id="GO:0015074">
    <property type="term" value="P:DNA integration"/>
    <property type="evidence" value="ECO:0007669"/>
    <property type="project" value="UniProtKB-KW"/>
</dbReference>
<evidence type="ECO:0000313" key="7">
    <source>
        <dbReference type="EMBL" id="TLD71495.1"/>
    </source>
</evidence>
<dbReference type="AlphaFoldDB" id="A0A5R8KHN7"/>
<sequence length="370" mass="41855">MKTEATVKTWEKTRLQNLLRHKSGGYYVRLFLNGKEVWKSLKTKHFSVAESRLAEAQKEHRQRKSRDQSSSSAKMTFGQAAELHTQHLDEKVTIKPRTRDYWKEILAALLKSWPELASMEVRKITTKACRDWAARFARDCSPTRYNNTLALLRHVIDVAIENGVVFSNVATGLERKPVKPKILELPSLAQFSEFISVMRRAGGRDSVNCADFAEGLAFTGCRLSEAGRIERADLNFTTDEILIKGDPEDATKNGEIRRIPMIPNARTLLDRMLATRDSEPKSTPVFRVRECQKAMDRAAKKIGMARITHHDLRHFFATVCIESGVDIPTVSRWLGHKDGGALAMKTYGHLRREHSRAQAQKVSFSPAVAA</sequence>
<gene>
    <name evidence="7" type="ORF">FEM03_08195</name>
</gene>
<dbReference type="InterPro" id="IPR011010">
    <property type="entry name" value="DNA_brk_join_enz"/>
</dbReference>
<keyword evidence="2" id="KW-0229">DNA integration</keyword>
<comment type="similarity">
    <text evidence="1">Belongs to the 'phage' integrase family.</text>
</comment>
<dbReference type="InterPro" id="IPR013762">
    <property type="entry name" value="Integrase-like_cat_sf"/>
</dbReference>
<dbReference type="SUPFAM" id="SSF56349">
    <property type="entry name" value="DNA breaking-rejoining enzymes"/>
    <property type="match status" value="1"/>
</dbReference>
<dbReference type="InterPro" id="IPR050808">
    <property type="entry name" value="Phage_Integrase"/>
</dbReference>
<evidence type="ECO:0000256" key="5">
    <source>
        <dbReference type="SAM" id="MobiDB-lite"/>
    </source>
</evidence>
<dbReference type="Proteomes" id="UP000306196">
    <property type="component" value="Unassembled WGS sequence"/>
</dbReference>
<protein>
    <submittedName>
        <fullName evidence="7">Site-specific integrase</fullName>
    </submittedName>
</protein>
<evidence type="ECO:0000256" key="2">
    <source>
        <dbReference type="ARBA" id="ARBA00022908"/>
    </source>
</evidence>
<keyword evidence="3" id="KW-0238">DNA-binding</keyword>
<dbReference type="Gene3D" id="1.10.150.130">
    <property type="match status" value="1"/>
</dbReference>
<organism evidence="7 8">
    <name type="scientific">Phragmitibacter flavus</name>
    <dbReference type="NCBI Taxonomy" id="2576071"/>
    <lineage>
        <taxon>Bacteria</taxon>
        <taxon>Pseudomonadati</taxon>
        <taxon>Verrucomicrobiota</taxon>
        <taxon>Verrucomicrobiia</taxon>
        <taxon>Verrucomicrobiales</taxon>
        <taxon>Verrucomicrobiaceae</taxon>
        <taxon>Phragmitibacter</taxon>
    </lineage>
</organism>
<dbReference type="PANTHER" id="PTHR30629">
    <property type="entry name" value="PROPHAGE INTEGRASE"/>
    <property type="match status" value="1"/>
</dbReference>
<name>A0A5R8KHN7_9BACT</name>
<dbReference type="PANTHER" id="PTHR30629:SF6">
    <property type="entry name" value="PROPHAGE INTEGRASE INTA-RELATED"/>
    <property type="match status" value="1"/>
</dbReference>
<feature type="domain" description="Tyr recombinase" evidence="6">
    <location>
        <begin position="178"/>
        <end position="360"/>
    </location>
</feature>
<dbReference type="RefSeq" id="WP_138085708.1">
    <property type="nucleotide sequence ID" value="NZ_VAUV01000005.1"/>
</dbReference>
<dbReference type="PROSITE" id="PS51898">
    <property type="entry name" value="TYR_RECOMBINASE"/>
    <property type="match status" value="1"/>
</dbReference>
<evidence type="ECO:0000256" key="4">
    <source>
        <dbReference type="ARBA" id="ARBA00023172"/>
    </source>
</evidence>
<dbReference type="Pfam" id="PF00589">
    <property type="entry name" value="Phage_integrase"/>
    <property type="match status" value="1"/>
</dbReference>
<comment type="caution">
    <text evidence="7">The sequence shown here is derived from an EMBL/GenBank/DDBJ whole genome shotgun (WGS) entry which is preliminary data.</text>
</comment>
<evidence type="ECO:0000259" key="6">
    <source>
        <dbReference type="PROSITE" id="PS51898"/>
    </source>
</evidence>
<feature type="region of interest" description="Disordered" evidence="5">
    <location>
        <begin position="54"/>
        <end position="76"/>
    </location>
</feature>
<dbReference type="InterPro" id="IPR010998">
    <property type="entry name" value="Integrase_recombinase_N"/>
</dbReference>
<dbReference type="CDD" id="cd01189">
    <property type="entry name" value="INT_ICEBs1_C_like"/>
    <property type="match status" value="1"/>
</dbReference>
<dbReference type="Gene3D" id="1.10.443.10">
    <property type="entry name" value="Intergrase catalytic core"/>
    <property type="match status" value="1"/>
</dbReference>